<name>A0A328VLF1_9CHLR</name>
<dbReference type="RefSeq" id="WP_223258218.1">
    <property type="nucleotide sequence ID" value="NZ_MCIF01000002.1"/>
</dbReference>
<keyword evidence="1" id="KW-1133">Transmembrane helix</keyword>
<accession>A0A328VLF1</accession>
<dbReference type="EMBL" id="MCIF01000002">
    <property type="protein sequence ID" value="RAQ95025.1"/>
    <property type="molecule type" value="Genomic_DNA"/>
</dbReference>
<evidence type="ECO:0000313" key="2">
    <source>
        <dbReference type="EMBL" id="RAQ95025.1"/>
    </source>
</evidence>
<dbReference type="AlphaFoldDB" id="A0A328VLF1"/>
<evidence type="ECO:0008006" key="4">
    <source>
        <dbReference type="Google" id="ProtNLM"/>
    </source>
</evidence>
<gene>
    <name evidence="2" type="ORF">A4R35_05720</name>
</gene>
<proteinExistence type="predicted"/>
<evidence type="ECO:0000313" key="3">
    <source>
        <dbReference type="Proteomes" id="UP000248706"/>
    </source>
</evidence>
<dbReference type="Proteomes" id="UP000248706">
    <property type="component" value="Unassembled WGS sequence"/>
</dbReference>
<dbReference type="Gene3D" id="3.90.70.10">
    <property type="entry name" value="Cysteine proteinases"/>
    <property type="match status" value="1"/>
</dbReference>
<reference evidence="2 3" key="1">
    <citation type="submission" date="2016-08" db="EMBL/GenBank/DDBJ databases">
        <title>Analysis of Carbohydrate Active Enzymes in Thermogemmatispora T81 Reveals Carbohydrate Degradation Ability.</title>
        <authorList>
            <person name="Tomazini A."/>
            <person name="Lal S."/>
            <person name="Stott M."/>
            <person name="Henrissat B."/>
            <person name="Polikarpov I."/>
            <person name="Sparling R."/>
            <person name="Levin D.B."/>
        </authorList>
    </citation>
    <scope>NUCLEOTIDE SEQUENCE [LARGE SCALE GENOMIC DNA]</scope>
    <source>
        <strain evidence="2 3">T81</strain>
    </source>
</reference>
<feature type="transmembrane region" description="Helical" evidence="1">
    <location>
        <begin position="6"/>
        <end position="26"/>
    </location>
</feature>
<keyword evidence="3" id="KW-1185">Reference proteome</keyword>
<protein>
    <recommendedName>
        <fullName evidence="4">Peptidase C39-like domain-containing protein</fullName>
    </recommendedName>
</protein>
<feature type="transmembrane region" description="Helical" evidence="1">
    <location>
        <begin position="87"/>
        <end position="107"/>
    </location>
</feature>
<sequence>MLSSIVMALVVGCLILLLVGLGLWALHQYRRSRRAEATGGRSLVVACEEQQVSVVLPAQEGALVSLEKAQPLPGFVLPPSWYRRWRMLVSLGLLLMLGLALASQGGIVRDTFRSLTATFSFFSASSTMDLQTAPHPLPDTASARIVRVDSASRSQYYTDYQWQVWSYSSCSGIALEEVMNAYGRHLIAADVLQVELQLGVWDVQLGLLREEGIAMTANYFNFNASLSHTRTLQDIISIANSGTPVIVSIRDSYYFPGGHIFVVRGGDSQYVYTVDSSPANFTRMTYNMFAAMWRANNDFSAVVTPR</sequence>
<organism evidence="2 3">
    <name type="scientific">Thermogemmatispora tikiterensis</name>
    <dbReference type="NCBI Taxonomy" id="1825093"/>
    <lineage>
        <taxon>Bacteria</taxon>
        <taxon>Bacillati</taxon>
        <taxon>Chloroflexota</taxon>
        <taxon>Ktedonobacteria</taxon>
        <taxon>Thermogemmatisporales</taxon>
        <taxon>Thermogemmatisporaceae</taxon>
        <taxon>Thermogemmatispora</taxon>
    </lineage>
</organism>
<keyword evidence="1" id="KW-0812">Transmembrane</keyword>
<evidence type="ECO:0000256" key="1">
    <source>
        <dbReference type="SAM" id="Phobius"/>
    </source>
</evidence>
<comment type="caution">
    <text evidence="2">The sequence shown here is derived from an EMBL/GenBank/DDBJ whole genome shotgun (WGS) entry which is preliminary data.</text>
</comment>
<keyword evidence="1" id="KW-0472">Membrane</keyword>